<dbReference type="Proteomes" id="UP000749040">
    <property type="component" value="Unassembled WGS sequence"/>
</dbReference>
<organism evidence="2 3">
    <name type="scientific">Actinacidiphila acididurans</name>
    <dbReference type="NCBI Taxonomy" id="2784346"/>
    <lineage>
        <taxon>Bacteria</taxon>
        <taxon>Bacillati</taxon>
        <taxon>Actinomycetota</taxon>
        <taxon>Actinomycetes</taxon>
        <taxon>Kitasatosporales</taxon>
        <taxon>Streptomycetaceae</taxon>
        <taxon>Actinacidiphila</taxon>
    </lineage>
</organism>
<keyword evidence="1" id="KW-1133">Transmembrane helix</keyword>
<feature type="transmembrane region" description="Helical" evidence="1">
    <location>
        <begin position="76"/>
        <end position="96"/>
    </location>
</feature>
<dbReference type="EMBL" id="JADKYB010000003">
    <property type="protein sequence ID" value="MBM9504052.1"/>
    <property type="molecule type" value="Genomic_DNA"/>
</dbReference>
<proteinExistence type="predicted"/>
<feature type="transmembrane region" description="Helical" evidence="1">
    <location>
        <begin position="102"/>
        <end position="122"/>
    </location>
</feature>
<keyword evidence="1" id="KW-0812">Transmembrane</keyword>
<reference evidence="2 3" key="1">
    <citation type="submission" date="2021-01" db="EMBL/GenBank/DDBJ databases">
        <title>Streptomyces acididurans sp. nov., isolated from a peat swamp forest soil.</title>
        <authorList>
            <person name="Chantavorakit T."/>
            <person name="Duangmal K."/>
        </authorList>
    </citation>
    <scope>NUCLEOTIDE SEQUENCE [LARGE SCALE GENOMIC DNA]</scope>
    <source>
        <strain evidence="2 3">KK5PA1</strain>
    </source>
</reference>
<dbReference type="RefSeq" id="WP_205355943.1">
    <property type="nucleotide sequence ID" value="NZ_JADKYB010000003.1"/>
</dbReference>
<evidence type="ECO:0000313" key="3">
    <source>
        <dbReference type="Proteomes" id="UP000749040"/>
    </source>
</evidence>
<evidence type="ECO:0000256" key="1">
    <source>
        <dbReference type="SAM" id="Phobius"/>
    </source>
</evidence>
<protein>
    <recommendedName>
        <fullName evidence="4">Integral membrane protein</fullName>
    </recommendedName>
</protein>
<accession>A0ABS2TMM9</accession>
<evidence type="ECO:0008006" key="4">
    <source>
        <dbReference type="Google" id="ProtNLM"/>
    </source>
</evidence>
<evidence type="ECO:0000313" key="2">
    <source>
        <dbReference type="EMBL" id="MBM9504052.1"/>
    </source>
</evidence>
<feature type="transmembrane region" description="Helical" evidence="1">
    <location>
        <begin position="20"/>
        <end position="38"/>
    </location>
</feature>
<keyword evidence="3" id="KW-1185">Reference proteome</keyword>
<gene>
    <name evidence="2" type="ORF">ITX44_05780</name>
</gene>
<comment type="caution">
    <text evidence="2">The sequence shown here is derived from an EMBL/GenBank/DDBJ whole genome shotgun (WGS) entry which is preliminary data.</text>
</comment>
<keyword evidence="1" id="KW-0472">Membrane</keyword>
<name>A0ABS2TMM9_9ACTN</name>
<feature type="transmembrane region" description="Helical" evidence="1">
    <location>
        <begin position="44"/>
        <end position="64"/>
    </location>
</feature>
<sequence length="185" mass="18763">MASAASAQHVGTMPALRRLYVVRFVFAAAWAALLLVSGSDLTTGAKLLLFVYPAFDVVAAVVDARSARATGPVKGLYANMAISTLAAVGVAIAGASGTADVLRVWGAWAIVSGLVQLLVGVARRPLGGQWAMIVSGGISVLAGASFVRSASQDNPSLTALAGYATLGGIFFLVSAIRLSRSTARG</sequence>
<feature type="transmembrane region" description="Helical" evidence="1">
    <location>
        <begin position="129"/>
        <end position="147"/>
    </location>
</feature>
<feature type="transmembrane region" description="Helical" evidence="1">
    <location>
        <begin position="159"/>
        <end position="178"/>
    </location>
</feature>